<dbReference type="EMBL" id="CM043779">
    <property type="protein sequence ID" value="KAI4837491.1"/>
    <property type="molecule type" value="Genomic_DNA"/>
</dbReference>
<evidence type="ECO:0000313" key="1">
    <source>
        <dbReference type="EMBL" id="KAI4837491.1"/>
    </source>
</evidence>
<protein>
    <submittedName>
        <fullName evidence="1">Uncharacterized protein</fullName>
    </submittedName>
</protein>
<reference evidence="1" key="1">
    <citation type="submission" date="2022-06" db="EMBL/GenBank/DDBJ databases">
        <title>The First Complete Genome of the Simian Malaria Parasite Plasmodium brasilianum.</title>
        <authorList>
            <person name="Bajic M."/>
            <person name="Ravishankar S."/>
        </authorList>
    </citation>
    <scope>NUCLEOTIDE SEQUENCE</scope>
    <source>
        <strain evidence="1">Bolivian I</strain>
    </source>
</reference>
<accession>A0ACB9Y8G1</accession>
<sequence length="252" mass="29894">MAKNIKTIFLIKFSGCILLTWLWNFRNDMIIHIKSLDECYTLGRILNKRTHRLLAEYKKDKSSDILVLKEDIPNYREFEKKDISYCIKGEIRKIEKSNKPLHKERFYTQVTDDNKGIIDKKYFHFEKKWVNKKDYGILRDKSRKISENDLKKIKFRSYGFIVTLFSIFFLFGIVYPVLEGLNMLKELKNNLLGILGNIIGDPTAVQHYICSIFFGVLISILAIIIIITIPKILINNEKYKKFKLMDEKMYNK</sequence>
<proteinExistence type="predicted"/>
<comment type="caution">
    <text evidence="1">The sequence shown here is derived from an EMBL/GenBank/DDBJ whole genome shotgun (WGS) entry which is preliminary data.</text>
</comment>
<dbReference type="Proteomes" id="UP001056978">
    <property type="component" value="Chromosome 11"/>
</dbReference>
<gene>
    <name evidence="1" type="ORF">MKS88_003965</name>
</gene>
<name>A0ACB9Y8G1_PLABR</name>
<evidence type="ECO:0000313" key="2">
    <source>
        <dbReference type="Proteomes" id="UP001056978"/>
    </source>
</evidence>
<organism evidence="1 2">
    <name type="scientific">Plasmodium brasilianum</name>
    <dbReference type="NCBI Taxonomy" id="5824"/>
    <lineage>
        <taxon>Eukaryota</taxon>
        <taxon>Sar</taxon>
        <taxon>Alveolata</taxon>
        <taxon>Apicomplexa</taxon>
        <taxon>Aconoidasida</taxon>
        <taxon>Haemosporida</taxon>
        <taxon>Plasmodiidae</taxon>
        <taxon>Plasmodium</taxon>
        <taxon>Plasmodium (Plasmodium)</taxon>
    </lineage>
</organism>
<keyword evidence="2" id="KW-1185">Reference proteome</keyword>